<accession>A0AAW0CDK2</accession>
<gene>
    <name evidence="2" type="ORF">VNI00_011368</name>
</gene>
<evidence type="ECO:0000313" key="2">
    <source>
        <dbReference type="EMBL" id="KAK7036703.1"/>
    </source>
</evidence>
<proteinExistence type="predicted"/>
<dbReference type="AlphaFoldDB" id="A0AAW0CDK2"/>
<comment type="caution">
    <text evidence="2">The sequence shown here is derived from an EMBL/GenBank/DDBJ whole genome shotgun (WGS) entry which is preliminary data.</text>
</comment>
<organism evidence="2 3">
    <name type="scientific">Paramarasmius palmivorus</name>
    <dbReference type="NCBI Taxonomy" id="297713"/>
    <lineage>
        <taxon>Eukaryota</taxon>
        <taxon>Fungi</taxon>
        <taxon>Dikarya</taxon>
        <taxon>Basidiomycota</taxon>
        <taxon>Agaricomycotina</taxon>
        <taxon>Agaricomycetes</taxon>
        <taxon>Agaricomycetidae</taxon>
        <taxon>Agaricales</taxon>
        <taxon>Marasmiineae</taxon>
        <taxon>Marasmiaceae</taxon>
        <taxon>Paramarasmius</taxon>
    </lineage>
</organism>
<keyword evidence="1" id="KW-1133">Transmembrane helix</keyword>
<sequence length="72" mass="7331">MVLDEAVGLSLEAVAGGGGQLHTYFLHAHVALWGIAVVSVGVALALVQTGHQLLASLEDSGELLGRKGGKIE</sequence>
<evidence type="ECO:0000313" key="3">
    <source>
        <dbReference type="Proteomes" id="UP001383192"/>
    </source>
</evidence>
<keyword evidence="1" id="KW-0812">Transmembrane</keyword>
<protein>
    <submittedName>
        <fullName evidence="2">Uncharacterized protein</fullName>
    </submittedName>
</protein>
<dbReference type="EMBL" id="JAYKXP010000049">
    <property type="protein sequence ID" value="KAK7036703.1"/>
    <property type="molecule type" value="Genomic_DNA"/>
</dbReference>
<keyword evidence="1" id="KW-0472">Membrane</keyword>
<reference evidence="2 3" key="1">
    <citation type="submission" date="2024-01" db="EMBL/GenBank/DDBJ databases">
        <title>A draft genome for a cacao thread blight-causing isolate of Paramarasmius palmivorus.</title>
        <authorList>
            <person name="Baruah I.K."/>
            <person name="Bukari Y."/>
            <person name="Amoako-Attah I."/>
            <person name="Meinhardt L.W."/>
            <person name="Bailey B.A."/>
            <person name="Cohen S.P."/>
        </authorList>
    </citation>
    <scope>NUCLEOTIDE SEQUENCE [LARGE SCALE GENOMIC DNA]</scope>
    <source>
        <strain evidence="2 3">GH-12</strain>
    </source>
</reference>
<feature type="transmembrane region" description="Helical" evidence="1">
    <location>
        <begin position="24"/>
        <end position="47"/>
    </location>
</feature>
<keyword evidence="3" id="KW-1185">Reference proteome</keyword>
<name>A0AAW0CDK2_9AGAR</name>
<dbReference type="Proteomes" id="UP001383192">
    <property type="component" value="Unassembled WGS sequence"/>
</dbReference>
<evidence type="ECO:0000256" key="1">
    <source>
        <dbReference type="SAM" id="Phobius"/>
    </source>
</evidence>